<proteinExistence type="predicted"/>
<dbReference type="AlphaFoldDB" id="A0A2P2QY16"/>
<name>A0A2P2QY16_RHIMU</name>
<accession>A0A2P2QY16</accession>
<feature type="compositionally biased region" description="Polar residues" evidence="1">
    <location>
        <begin position="9"/>
        <end position="21"/>
    </location>
</feature>
<sequence length="21" mass="2328">MEKYPNGPKSISNTLGSTKQF</sequence>
<evidence type="ECO:0000256" key="1">
    <source>
        <dbReference type="SAM" id="MobiDB-lite"/>
    </source>
</evidence>
<feature type="region of interest" description="Disordered" evidence="1">
    <location>
        <begin position="1"/>
        <end position="21"/>
    </location>
</feature>
<dbReference type="EMBL" id="GGEC01091426">
    <property type="protein sequence ID" value="MBX71910.1"/>
    <property type="molecule type" value="Transcribed_RNA"/>
</dbReference>
<protein>
    <submittedName>
        <fullName evidence="2">Uncharacterized protein</fullName>
    </submittedName>
</protein>
<reference evidence="2" key="1">
    <citation type="submission" date="2018-02" db="EMBL/GenBank/DDBJ databases">
        <title>Rhizophora mucronata_Transcriptome.</title>
        <authorList>
            <person name="Meera S.P."/>
            <person name="Sreeshan A."/>
            <person name="Augustine A."/>
        </authorList>
    </citation>
    <scope>NUCLEOTIDE SEQUENCE</scope>
    <source>
        <tissue evidence="2">Leaf</tissue>
    </source>
</reference>
<evidence type="ECO:0000313" key="2">
    <source>
        <dbReference type="EMBL" id="MBX71910.1"/>
    </source>
</evidence>
<organism evidence="2">
    <name type="scientific">Rhizophora mucronata</name>
    <name type="common">Asiatic mangrove</name>
    <dbReference type="NCBI Taxonomy" id="61149"/>
    <lineage>
        <taxon>Eukaryota</taxon>
        <taxon>Viridiplantae</taxon>
        <taxon>Streptophyta</taxon>
        <taxon>Embryophyta</taxon>
        <taxon>Tracheophyta</taxon>
        <taxon>Spermatophyta</taxon>
        <taxon>Magnoliopsida</taxon>
        <taxon>eudicotyledons</taxon>
        <taxon>Gunneridae</taxon>
        <taxon>Pentapetalae</taxon>
        <taxon>rosids</taxon>
        <taxon>fabids</taxon>
        <taxon>Malpighiales</taxon>
        <taxon>Rhizophoraceae</taxon>
        <taxon>Rhizophora</taxon>
    </lineage>
</organism>